<proteinExistence type="predicted"/>
<comment type="caution">
    <text evidence="1">The sequence shown here is derived from an EMBL/GenBank/DDBJ whole genome shotgun (WGS) entry which is preliminary data.</text>
</comment>
<accession>A0AAV4TDM1</accession>
<reference evidence="1 2" key="1">
    <citation type="submission" date="2021-06" db="EMBL/GenBank/DDBJ databases">
        <title>Caerostris darwini draft genome.</title>
        <authorList>
            <person name="Kono N."/>
            <person name="Arakawa K."/>
        </authorList>
    </citation>
    <scope>NUCLEOTIDE SEQUENCE [LARGE SCALE GENOMIC DNA]</scope>
</reference>
<protein>
    <submittedName>
        <fullName evidence="1">Uncharacterized protein</fullName>
    </submittedName>
</protein>
<dbReference type="EMBL" id="BPLQ01009263">
    <property type="protein sequence ID" value="GIY42845.1"/>
    <property type="molecule type" value="Genomic_DNA"/>
</dbReference>
<evidence type="ECO:0000313" key="1">
    <source>
        <dbReference type="EMBL" id="GIY42845.1"/>
    </source>
</evidence>
<dbReference type="AlphaFoldDB" id="A0AAV4TDM1"/>
<name>A0AAV4TDM1_9ARAC</name>
<sequence length="204" mass="22887">MYVPFVDIHPPQLTIFFSSSFKNTETLLERHSPGVHAPHQIPPQEPTSASLLTSDADIYIPYLRRGNPISHLQQAGGDWTEKGGSASQTISIRTMTSRYATADPPGMPGRHSYTTSVPRAINQSPDSVRSCFLMFYWFFFSPAHQKKKIENALNQVARFREGGTIFVIGNRQEDEGLNRTFCLGDEEHCCKEGDVIKVETVLIK</sequence>
<gene>
    <name evidence="1" type="ORF">CDAR_246721</name>
</gene>
<organism evidence="1 2">
    <name type="scientific">Caerostris darwini</name>
    <dbReference type="NCBI Taxonomy" id="1538125"/>
    <lineage>
        <taxon>Eukaryota</taxon>
        <taxon>Metazoa</taxon>
        <taxon>Ecdysozoa</taxon>
        <taxon>Arthropoda</taxon>
        <taxon>Chelicerata</taxon>
        <taxon>Arachnida</taxon>
        <taxon>Araneae</taxon>
        <taxon>Araneomorphae</taxon>
        <taxon>Entelegynae</taxon>
        <taxon>Araneoidea</taxon>
        <taxon>Araneidae</taxon>
        <taxon>Caerostris</taxon>
    </lineage>
</organism>
<keyword evidence="2" id="KW-1185">Reference proteome</keyword>
<evidence type="ECO:0000313" key="2">
    <source>
        <dbReference type="Proteomes" id="UP001054837"/>
    </source>
</evidence>
<dbReference type="Proteomes" id="UP001054837">
    <property type="component" value="Unassembled WGS sequence"/>
</dbReference>